<accession>A0A176WHV7</accession>
<evidence type="ECO:0000313" key="3">
    <source>
        <dbReference type="Proteomes" id="UP000077202"/>
    </source>
</evidence>
<dbReference type="Pfam" id="PF25597">
    <property type="entry name" value="SH3_retrovirus"/>
    <property type="match status" value="1"/>
</dbReference>
<dbReference type="EMBL" id="LVLJ01000884">
    <property type="protein sequence ID" value="OAE32161.1"/>
    <property type="molecule type" value="Genomic_DNA"/>
</dbReference>
<name>A0A176WHV7_MARPO</name>
<dbReference type="AlphaFoldDB" id="A0A176WHV7"/>
<keyword evidence="3" id="KW-1185">Reference proteome</keyword>
<sequence length="168" mass="18986">MARKKAGSSLHAHIWLHCACEDDTPHAKKVDDMSIKMVFVGNQPGSKGYRMYDLSEAHVSPTASHVYEPYEEEQHTLVACEQAEYVNRIKFVSPMCSMPYGMEHDNEGAPRRYRIVANCVATSMLRKLDLDELLLVASEKPNTFKEAKINPAWQAAMKEELTAIVDNE</sequence>
<evidence type="ECO:0000259" key="1">
    <source>
        <dbReference type="Pfam" id="PF25597"/>
    </source>
</evidence>
<reference evidence="2" key="1">
    <citation type="submission" date="2016-03" db="EMBL/GenBank/DDBJ databases">
        <title>Mechanisms controlling the formation of the plant cell surface in tip-growing cells are functionally conserved among land plants.</title>
        <authorList>
            <person name="Honkanen S."/>
            <person name="Jones V.A."/>
            <person name="Morieri G."/>
            <person name="Champion C."/>
            <person name="Hetherington A.J."/>
            <person name="Kelly S."/>
            <person name="Saint-Marcoux D."/>
            <person name="Proust H."/>
            <person name="Prescott H."/>
            <person name="Dolan L."/>
        </authorList>
    </citation>
    <scope>NUCLEOTIDE SEQUENCE [LARGE SCALE GENOMIC DNA]</scope>
    <source>
        <tissue evidence="2">Whole gametophyte</tissue>
    </source>
</reference>
<proteinExistence type="predicted"/>
<protein>
    <recommendedName>
        <fullName evidence="1">Retroviral polymerase SH3-like domain-containing protein</fullName>
    </recommendedName>
</protein>
<dbReference type="Proteomes" id="UP000077202">
    <property type="component" value="Unassembled WGS sequence"/>
</dbReference>
<evidence type="ECO:0000313" key="2">
    <source>
        <dbReference type="EMBL" id="OAE32161.1"/>
    </source>
</evidence>
<dbReference type="InterPro" id="IPR057670">
    <property type="entry name" value="SH3_retrovirus"/>
</dbReference>
<organism evidence="2 3">
    <name type="scientific">Marchantia polymorpha subsp. ruderalis</name>
    <dbReference type="NCBI Taxonomy" id="1480154"/>
    <lineage>
        <taxon>Eukaryota</taxon>
        <taxon>Viridiplantae</taxon>
        <taxon>Streptophyta</taxon>
        <taxon>Embryophyta</taxon>
        <taxon>Marchantiophyta</taxon>
        <taxon>Marchantiopsida</taxon>
        <taxon>Marchantiidae</taxon>
        <taxon>Marchantiales</taxon>
        <taxon>Marchantiaceae</taxon>
        <taxon>Marchantia</taxon>
    </lineage>
</organism>
<gene>
    <name evidence="2" type="ORF">AXG93_2912s1510</name>
</gene>
<comment type="caution">
    <text evidence="2">The sequence shown here is derived from an EMBL/GenBank/DDBJ whole genome shotgun (WGS) entry which is preliminary data.</text>
</comment>
<feature type="domain" description="Retroviral polymerase SH3-like" evidence="1">
    <location>
        <begin position="25"/>
        <end position="59"/>
    </location>
</feature>